<dbReference type="SUPFAM" id="SSF50621">
    <property type="entry name" value="Alanine racemase C-terminal domain-like"/>
    <property type="match status" value="1"/>
</dbReference>
<comment type="cofactor">
    <cofactor evidence="1 9">
        <name>pyridoxal 5'-phosphate</name>
        <dbReference type="ChEBI" id="CHEBI:597326"/>
    </cofactor>
</comment>
<evidence type="ECO:0000256" key="3">
    <source>
        <dbReference type="ARBA" id="ARBA00022898"/>
    </source>
</evidence>
<evidence type="ECO:0000256" key="8">
    <source>
        <dbReference type="ARBA" id="ARBA00049127"/>
    </source>
</evidence>
<comment type="catalytic activity">
    <reaction evidence="8">
        <text>L-ornithine + H(+) = putrescine + CO2</text>
        <dbReference type="Rhea" id="RHEA:22964"/>
        <dbReference type="ChEBI" id="CHEBI:15378"/>
        <dbReference type="ChEBI" id="CHEBI:16526"/>
        <dbReference type="ChEBI" id="CHEBI:46911"/>
        <dbReference type="ChEBI" id="CHEBI:326268"/>
        <dbReference type="EC" id="4.1.1.17"/>
    </reaction>
</comment>
<protein>
    <recommendedName>
        <fullName evidence="6">ornithine decarboxylase</fullName>
        <ecNumber evidence="6">4.1.1.17</ecNumber>
    </recommendedName>
</protein>
<evidence type="ECO:0000313" key="14">
    <source>
        <dbReference type="Proteomes" id="UP001162131"/>
    </source>
</evidence>
<proteinExistence type="inferred from homology"/>
<feature type="domain" description="Orn/DAP/Arg decarboxylase 2 C-terminal" evidence="11">
    <location>
        <begin position="93"/>
        <end position="434"/>
    </location>
</feature>
<feature type="modified residue" description="N6-(pyridoxal phosphate)lysine" evidence="9">
    <location>
        <position position="122"/>
    </location>
</feature>
<dbReference type="InterPro" id="IPR002433">
    <property type="entry name" value="Orn_de-COase"/>
</dbReference>
<dbReference type="InterPro" id="IPR022643">
    <property type="entry name" value="De-COase2_C"/>
</dbReference>
<feature type="active site" description="Proton donor" evidence="9">
    <location>
        <position position="407"/>
    </location>
</feature>
<dbReference type="CDD" id="cd00622">
    <property type="entry name" value="PLPDE_III_ODC"/>
    <property type="match status" value="1"/>
</dbReference>
<evidence type="ECO:0000256" key="1">
    <source>
        <dbReference type="ARBA" id="ARBA00001933"/>
    </source>
</evidence>
<organism evidence="13 14">
    <name type="scientific">Blepharisma stoltei</name>
    <dbReference type="NCBI Taxonomy" id="1481888"/>
    <lineage>
        <taxon>Eukaryota</taxon>
        <taxon>Sar</taxon>
        <taxon>Alveolata</taxon>
        <taxon>Ciliophora</taxon>
        <taxon>Postciliodesmatophora</taxon>
        <taxon>Heterotrichea</taxon>
        <taxon>Heterotrichida</taxon>
        <taxon>Blepharismidae</taxon>
        <taxon>Blepharisma</taxon>
    </lineage>
</organism>
<dbReference type="InterPro" id="IPR000183">
    <property type="entry name" value="Orn/DAP/Arg_de-COase"/>
</dbReference>
<comment type="similarity">
    <text evidence="2 10">Belongs to the Orn/Lys/Arg decarboxylase class-II family.</text>
</comment>
<comment type="pathway">
    <text evidence="5">Amine and polyamine biosynthesis; putrescine biosynthesis via L-ornithine pathway; putrescine from L-ornithine: step 1/1.</text>
</comment>
<dbReference type="PRINTS" id="PR01182">
    <property type="entry name" value="ORNDCRBXLASE"/>
</dbReference>
<feature type="domain" description="Orn/DAP/Arg decarboxylase 2 N-terminal" evidence="12">
    <location>
        <begin position="98"/>
        <end position="333"/>
    </location>
</feature>
<reference evidence="13" key="1">
    <citation type="submission" date="2021-09" db="EMBL/GenBank/DDBJ databases">
        <authorList>
            <consortium name="AG Swart"/>
            <person name="Singh M."/>
            <person name="Singh A."/>
            <person name="Seah K."/>
            <person name="Emmerich C."/>
        </authorList>
    </citation>
    <scope>NUCLEOTIDE SEQUENCE</scope>
    <source>
        <strain evidence="13">ATCC30299</strain>
    </source>
</reference>
<dbReference type="PANTHER" id="PTHR11482">
    <property type="entry name" value="ARGININE/DIAMINOPIMELATE/ORNITHINE DECARBOXYLASE"/>
    <property type="match status" value="1"/>
</dbReference>
<dbReference type="EMBL" id="CAJZBQ010000054">
    <property type="protein sequence ID" value="CAG9332125.1"/>
    <property type="molecule type" value="Genomic_DNA"/>
</dbReference>
<keyword evidence="14" id="KW-1185">Reference proteome</keyword>
<gene>
    <name evidence="13" type="ORF">BSTOLATCC_MIC55579</name>
</gene>
<dbReference type="InterPro" id="IPR009006">
    <property type="entry name" value="Ala_racemase/Decarboxylase_C"/>
</dbReference>
<evidence type="ECO:0000256" key="5">
    <source>
        <dbReference type="ARBA" id="ARBA00034115"/>
    </source>
</evidence>
<dbReference type="Proteomes" id="UP001162131">
    <property type="component" value="Unassembled WGS sequence"/>
</dbReference>
<comment type="caution">
    <text evidence="13">The sequence shown here is derived from an EMBL/GenBank/DDBJ whole genome shotgun (WGS) entry which is preliminary data.</text>
</comment>
<name>A0AAU9KDW1_9CILI</name>
<dbReference type="InterPro" id="IPR022644">
    <property type="entry name" value="De-COase2_N"/>
</dbReference>
<dbReference type="EC" id="4.1.1.17" evidence="6"/>
<dbReference type="Pfam" id="PF02784">
    <property type="entry name" value="Orn_Arg_deC_N"/>
    <property type="match status" value="1"/>
</dbReference>
<dbReference type="GO" id="GO:0005737">
    <property type="term" value="C:cytoplasm"/>
    <property type="evidence" value="ECO:0007669"/>
    <property type="project" value="TreeGrafter"/>
</dbReference>
<dbReference type="PANTHER" id="PTHR11482:SF6">
    <property type="entry name" value="ORNITHINE DECARBOXYLASE 1-RELATED"/>
    <property type="match status" value="1"/>
</dbReference>
<sequence length="460" mass="51138">MLKSASKLRNACSMMKFATNFYTSKSFLSSRKLGIPINPDPGFPYNPPVGPYDEGISKDPSIQPSFEFEVDPKALLDSVIRQQIYQQKVEEPFYVADLGDVVRKHHQWTTLLPRVKPFYAVKCNSDPFVLKTLASLGTGFDCASTEEIKTILGLGVDPENIIFANPCKAVSNIRYARDHYVNMMTADNADELRKIHEINPHADVVIRIYADDSKAVCRLGKKFGIPIDLVPELVQEAEEIGVNIAGISFHVGSGCTDATAYSDALLLARRAFNDIEAAGYSPTLLDIGGGFPGYEQPGLVKFEEIASLIRPTLDELFPRHVKVIAEPGRYYVASAFSLSVNVTSKKEIKKPNAEKMCMYYVNDGVYGSFNNIMFDHAVLPNPHIYRKETSGENEEKTFECSIWGPTCDSMDCLTSKMQLPELNIGDWLSFENMGAYTFAAASTFNGFAKARLIYVNSELE</sequence>
<dbReference type="Gene3D" id="3.20.20.10">
    <property type="entry name" value="Alanine racemase"/>
    <property type="match status" value="1"/>
</dbReference>
<evidence type="ECO:0000256" key="2">
    <source>
        <dbReference type="ARBA" id="ARBA00008872"/>
    </source>
</evidence>
<evidence type="ECO:0000259" key="12">
    <source>
        <dbReference type="Pfam" id="PF02784"/>
    </source>
</evidence>
<evidence type="ECO:0000256" key="7">
    <source>
        <dbReference type="ARBA" id="ARBA00046672"/>
    </source>
</evidence>
<dbReference type="PRINTS" id="PR01179">
    <property type="entry name" value="ODADCRBXLASE"/>
</dbReference>
<keyword evidence="3 9" id="KW-0663">Pyridoxal phosphate</keyword>
<evidence type="ECO:0000259" key="11">
    <source>
        <dbReference type="Pfam" id="PF00278"/>
    </source>
</evidence>
<dbReference type="SUPFAM" id="SSF51419">
    <property type="entry name" value="PLP-binding barrel"/>
    <property type="match status" value="1"/>
</dbReference>
<dbReference type="GO" id="GO:0004586">
    <property type="term" value="F:ornithine decarboxylase activity"/>
    <property type="evidence" value="ECO:0007669"/>
    <property type="project" value="UniProtKB-EC"/>
</dbReference>
<dbReference type="GO" id="GO:0033387">
    <property type="term" value="P:putrescine biosynthetic process from arginine, via ornithine"/>
    <property type="evidence" value="ECO:0007669"/>
    <property type="project" value="TreeGrafter"/>
</dbReference>
<dbReference type="FunFam" id="3.20.20.10:FF:000005">
    <property type="entry name" value="Ornithine decarboxylase"/>
    <property type="match status" value="1"/>
</dbReference>
<evidence type="ECO:0000256" key="10">
    <source>
        <dbReference type="RuleBase" id="RU003737"/>
    </source>
</evidence>
<comment type="subunit">
    <text evidence="7">Homodimer. Only the dimer is catalytically active, as the active sites are constructed of residues from both monomers.</text>
</comment>
<dbReference type="Pfam" id="PF00278">
    <property type="entry name" value="Orn_DAP_Arg_deC"/>
    <property type="match status" value="1"/>
</dbReference>
<keyword evidence="4" id="KW-0456">Lyase</keyword>
<dbReference type="PROSITE" id="PS00878">
    <property type="entry name" value="ODR_DC_2_1"/>
    <property type="match status" value="1"/>
</dbReference>
<evidence type="ECO:0000256" key="4">
    <source>
        <dbReference type="ARBA" id="ARBA00023239"/>
    </source>
</evidence>
<dbReference type="InterPro" id="IPR029066">
    <property type="entry name" value="PLP-binding_barrel"/>
</dbReference>
<evidence type="ECO:0000256" key="6">
    <source>
        <dbReference type="ARBA" id="ARBA00034138"/>
    </source>
</evidence>
<evidence type="ECO:0000256" key="9">
    <source>
        <dbReference type="PIRSR" id="PIRSR600183-50"/>
    </source>
</evidence>
<dbReference type="Gene3D" id="2.40.37.10">
    <property type="entry name" value="Lyase, Ornithine Decarboxylase, Chain A, domain 1"/>
    <property type="match status" value="1"/>
</dbReference>
<evidence type="ECO:0000313" key="13">
    <source>
        <dbReference type="EMBL" id="CAG9332125.1"/>
    </source>
</evidence>
<dbReference type="InterPro" id="IPR022653">
    <property type="entry name" value="De-COase2_pyr-phos_BS"/>
</dbReference>
<accession>A0AAU9KDW1</accession>
<dbReference type="AlphaFoldDB" id="A0AAU9KDW1"/>